<dbReference type="GeneID" id="302993775"/>
<dbReference type="RefSeq" id="WP_134842366.1">
    <property type="nucleotide sequence ID" value="NZ_SGVY01000001.1"/>
</dbReference>
<protein>
    <submittedName>
        <fullName evidence="2">Hepatitis A virus cellular receptor 1</fullName>
    </submittedName>
</protein>
<evidence type="ECO:0000313" key="3">
    <source>
        <dbReference type="Proteomes" id="UP000297872"/>
    </source>
</evidence>
<reference evidence="2 3" key="1">
    <citation type="submission" date="2019-02" db="EMBL/GenBank/DDBJ databases">
        <title>Draft Genome Sequence of the Prevotella sp. BCRC 81118, Isolated from Human Feces.</title>
        <authorList>
            <person name="Huang C.-H."/>
        </authorList>
    </citation>
    <scope>NUCLEOTIDE SEQUENCE [LARGE SCALE GENOMIC DNA]</scope>
    <source>
        <strain evidence="2 3">BCRC 81118</strain>
    </source>
</reference>
<dbReference type="PROSITE" id="PS51257">
    <property type="entry name" value="PROKAR_LIPOPROTEIN"/>
    <property type="match status" value="1"/>
</dbReference>
<dbReference type="OrthoDB" id="1079257at2"/>
<dbReference type="AlphaFoldDB" id="A0A4Y8VVD5"/>
<organism evidence="2 3">
    <name type="scientific">Segatella hominis</name>
    <dbReference type="NCBI Taxonomy" id="2518605"/>
    <lineage>
        <taxon>Bacteria</taxon>
        <taxon>Pseudomonadati</taxon>
        <taxon>Bacteroidota</taxon>
        <taxon>Bacteroidia</taxon>
        <taxon>Bacteroidales</taxon>
        <taxon>Prevotellaceae</taxon>
        <taxon>Segatella</taxon>
    </lineage>
</organism>
<evidence type="ECO:0000313" key="2">
    <source>
        <dbReference type="EMBL" id="TFH84574.1"/>
    </source>
</evidence>
<gene>
    <name evidence="2" type="ORF">EXN75_00495</name>
</gene>
<feature type="chain" id="PRO_5021363637" evidence="1">
    <location>
        <begin position="25"/>
        <end position="198"/>
    </location>
</feature>
<keyword evidence="3" id="KW-1185">Reference proteome</keyword>
<name>A0A4Y8VVD5_9BACT</name>
<feature type="signal peptide" evidence="1">
    <location>
        <begin position="1"/>
        <end position="24"/>
    </location>
</feature>
<proteinExistence type="predicted"/>
<sequence>MKNLKTLLTMAIVALMSLSFTSCDEDADIGDTLYGTWKGYMDIGLKYGDHYYASTTSEITFIPSNSYSDHGKGYWIDRYSNAPWNYVANHIEWAVSNGVIKIHFIEENSYATIYNYSLDDDYFYGTVECGNSSADFRLVKTASPNGWNYDWYDSDDWYDSWGYGWAKPHQGTFDDTRASSSDSDSLKYLRRVVNYKNK</sequence>
<keyword evidence="1" id="KW-0732">Signal</keyword>
<evidence type="ECO:0000256" key="1">
    <source>
        <dbReference type="SAM" id="SignalP"/>
    </source>
</evidence>
<dbReference type="Proteomes" id="UP000297872">
    <property type="component" value="Unassembled WGS sequence"/>
</dbReference>
<dbReference type="EMBL" id="SGVY01000001">
    <property type="protein sequence ID" value="TFH84574.1"/>
    <property type="molecule type" value="Genomic_DNA"/>
</dbReference>
<comment type="caution">
    <text evidence="2">The sequence shown here is derived from an EMBL/GenBank/DDBJ whole genome shotgun (WGS) entry which is preliminary data.</text>
</comment>
<accession>A0A4Y8VVD5</accession>
<keyword evidence="2" id="KW-0675">Receptor</keyword>